<comment type="caution">
    <text evidence="2">The sequence shown here is derived from an EMBL/GenBank/DDBJ whole genome shotgun (WGS) entry which is preliminary data.</text>
</comment>
<feature type="transmembrane region" description="Helical" evidence="1">
    <location>
        <begin position="6"/>
        <end position="22"/>
    </location>
</feature>
<keyword evidence="1" id="KW-0472">Membrane</keyword>
<dbReference type="AlphaFoldDB" id="A0A1F8CWY9"/>
<feature type="transmembrane region" description="Helical" evidence="1">
    <location>
        <begin position="34"/>
        <end position="55"/>
    </location>
</feature>
<feature type="transmembrane region" description="Helical" evidence="1">
    <location>
        <begin position="75"/>
        <end position="94"/>
    </location>
</feature>
<proteinExistence type="predicted"/>
<dbReference type="EMBL" id="MGHY01000001">
    <property type="protein sequence ID" value="OGM80258.1"/>
    <property type="molecule type" value="Genomic_DNA"/>
</dbReference>
<organism evidence="2 3">
    <name type="scientific">Candidatus Woesebacteria bacterium RIFOXYB1_FULL_38_16</name>
    <dbReference type="NCBI Taxonomy" id="1802538"/>
    <lineage>
        <taxon>Bacteria</taxon>
        <taxon>Candidatus Woeseibacteriota</taxon>
    </lineage>
</organism>
<evidence type="ECO:0000313" key="3">
    <source>
        <dbReference type="Proteomes" id="UP000178999"/>
    </source>
</evidence>
<dbReference type="Proteomes" id="UP000178999">
    <property type="component" value="Unassembled WGS sequence"/>
</dbReference>
<sequence length="210" mass="23657">MSIILSVLASFLGFIFYLFFVWKKLKEDYESSHIFTVSLLTLFGVICGSLFTHFFIFPQIQNFIPKDFLNLNEAWFWGGVVGFIVAFFISAGRANFKLSETFEPIFVGLLVWSVFLSIAALDLIIFVIGSVFIMFYFALSSTYKKLSWYKSGKAGFAGLTTAGFLFLARSLLALSNLHMISFIGKFDAVLSASIAFVIFFAIYNLAELNK</sequence>
<keyword evidence="1" id="KW-0812">Transmembrane</keyword>
<keyword evidence="1" id="KW-1133">Transmembrane helix</keyword>
<feature type="transmembrane region" description="Helical" evidence="1">
    <location>
        <begin position="106"/>
        <end position="139"/>
    </location>
</feature>
<feature type="transmembrane region" description="Helical" evidence="1">
    <location>
        <begin position="154"/>
        <end position="174"/>
    </location>
</feature>
<evidence type="ECO:0000313" key="2">
    <source>
        <dbReference type="EMBL" id="OGM80258.1"/>
    </source>
</evidence>
<reference evidence="2 3" key="1">
    <citation type="journal article" date="2016" name="Nat. Commun.">
        <title>Thousands of microbial genomes shed light on interconnected biogeochemical processes in an aquifer system.</title>
        <authorList>
            <person name="Anantharaman K."/>
            <person name="Brown C.T."/>
            <person name="Hug L.A."/>
            <person name="Sharon I."/>
            <person name="Castelle C.J."/>
            <person name="Probst A.J."/>
            <person name="Thomas B.C."/>
            <person name="Singh A."/>
            <person name="Wilkins M.J."/>
            <person name="Karaoz U."/>
            <person name="Brodie E.L."/>
            <person name="Williams K.H."/>
            <person name="Hubbard S.S."/>
            <person name="Banfield J.F."/>
        </authorList>
    </citation>
    <scope>NUCLEOTIDE SEQUENCE [LARGE SCALE GENOMIC DNA]</scope>
</reference>
<evidence type="ECO:0000256" key="1">
    <source>
        <dbReference type="SAM" id="Phobius"/>
    </source>
</evidence>
<name>A0A1F8CWY9_9BACT</name>
<feature type="transmembrane region" description="Helical" evidence="1">
    <location>
        <begin position="186"/>
        <end position="206"/>
    </location>
</feature>
<protein>
    <submittedName>
        <fullName evidence="2">Uncharacterized protein</fullName>
    </submittedName>
</protein>
<dbReference type="STRING" id="1802538.A2382_03915"/>
<accession>A0A1F8CWY9</accession>
<gene>
    <name evidence="2" type="ORF">A2382_03915</name>
</gene>